<evidence type="ECO:0000313" key="8">
    <source>
        <dbReference type="EMBL" id="SOR62675.1"/>
    </source>
</evidence>
<evidence type="ECO:0000313" key="9">
    <source>
        <dbReference type="Proteomes" id="UP000234460"/>
    </source>
</evidence>
<dbReference type="PROSITE" id="PS00092">
    <property type="entry name" value="N6_MTASE"/>
    <property type="match status" value="1"/>
</dbReference>
<evidence type="ECO:0000256" key="3">
    <source>
        <dbReference type="ARBA" id="ARBA00022679"/>
    </source>
</evidence>
<dbReference type="GO" id="GO:0032259">
    <property type="term" value="P:methylation"/>
    <property type="evidence" value="ECO:0007669"/>
    <property type="project" value="UniProtKB-KW"/>
</dbReference>
<accession>A0AAQ1NZB3</accession>
<comment type="caution">
    <text evidence="8">The sequence shown here is derived from an EMBL/GenBank/DDBJ whole genome shotgun (WGS) entry which is preliminary data.</text>
</comment>
<comment type="catalytic activity">
    <reaction evidence="5">
        <text>a 2'-deoxyadenosine in DNA + S-adenosyl-L-methionine = an N(6)-methyl-2'-deoxyadenosine in DNA + S-adenosyl-L-homocysteine + H(+)</text>
        <dbReference type="Rhea" id="RHEA:15197"/>
        <dbReference type="Rhea" id="RHEA-COMP:12418"/>
        <dbReference type="Rhea" id="RHEA-COMP:12419"/>
        <dbReference type="ChEBI" id="CHEBI:15378"/>
        <dbReference type="ChEBI" id="CHEBI:57856"/>
        <dbReference type="ChEBI" id="CHEBI:59789"/>
        <dbReference type="ChEBI" id="CHEBI:90615"/>
        <dbReference type="ChEBI" id="CHEBI:90616"/>
        <dbReference type="EC" id="2.1.1.72"/>
    </reaction>
</comment>
<dbReference type="AlphaFoldDB" id="A0AAQ1NZB3"/>
<evidence type="ECO:0000256" key="4">
    <source>
        <dbReference type="ARBA" id="ARBA00022691"/>
    </source>
</evidence>
<evidence type="ECO:0000256" key="2">
    <source>
        <dbReference type="ARBA" id="ARBA00022603"/>
    </source>
</evidence>
<feature type="domain" description="MmeI-like DNA-methyltransferase" evidence="7">
    <location>
        <begin position="355"/>
        <end position="456"/>
    </location>
</feature>
<gene>
    <name evidence="8" type="ORF">LMANV2_50040</name>
</gene>
<dbReference type="EC" id="2.1.1.72" evidence="1"/>
<organism evidence="8 9">
    <name type="scientific">Leptospira interrogans serovar Manilae</name>
    <dbReference type="NCBI Taxonomy" id="214675"/>
    <lineage>
        <taxon>Bacteria</taxon>
        <taxon>Pseudomonadati</taxon>
        <taxon>Spirochaetota</taxon>
        <taxon>Spirochaetia</taxon>
        <taxon>Leptospirales</taxon>
        <taxon>Leptospiraceae</taxon>
        <taxon>Leptospira</taxon>
    </lineage>
</organism>
<dbReference type="PRINTS" id="PR00507">
    <property type="entry name" value="N12N6MTFRASE"/>
</dbReference>
<evidence type="ECO:0000256" key="5">
    <source>
        <dbReference type="ARBA" id="ARBA00047942"/>
    </source>
</evidence>
<reference evidence="8 9" key="1">
    <citation type="submission" date="2017-11" db="EMBL/GenBank/DDBJ databases">
        <authorList>
            <person name="Lechat P."/>
        </authorList>
    </citation>
    <scope>NUCLEOTIDE SEQUENCE [LARGE SCALE GENOMIC DNA]</scope>
    <source>
        <strain evidence="8">L495</strain>
    </source>
</reference>
<keyword evidence="3" id="KW-0808">Transferase</keyword>
<dbReference type="PANTHER" id="PTHR33841">
    <property type="entry name" value="DNA METHYLTRANSFERASE YEEA-RELATED"/>
    <property type="match status" value="1"/>
</dbReference>
<evidence type="ECO:0000259" key="6">
    <source>
        <dbReference type="Pfam" id="PF07669"/>
    </source>
</evidence>
<dbReference type="InterPro" id="IPR002052">
    <property type="entry name" value="DNA_methylase_N6_adenine_CS"/>
</dbReference>
<sequence length="1174" mass="136372">MSKIDKLKEIFQKANSLDSIISLFQELKFPVQKEENSLIVEMDENGFLEVFLFSDQSEVAKRAGQHVYQRIGILAISSDFEEWIFLRKGVEDRIRIQRYKIKRSSILENSNPVPLQRILKLQYGDPSKFEDLFERKDISKKFYQEFNRQKIALGNSIHGITNPEDKKLYAQILLDRLIFLFFLQSKNLLNENPRYFAEKYREYSQKKNAFYETFLKELFFNALCRKERENTTLEIVGKSIPYLNGGLFLKHELEEKYPKIQVANETFAEIFRFLESWNWNVNERSETDEDSIDPYILGYIFENTLVDNKSGGVYYTPASLSEFLTDETIEGHLFTNLKSASGPYKDTLEFIEKATEKELFFFYETLRTITICDPACGSGQFLVQALHSLSFYHSRLVQRIQKEGWEELKTYVQKDYSIEKDPTYGIRRHIAAKNLYGVDILPEAAEITKLRLFLAMVEGIGNASETLEPLPNIDFHIRSGNSLTGFLFLPEDFFKALSATRAKGKKNSAEERILDFGDAESKMLKKDKLVTLYTNEPSPEKALQLRKEIREIDLELQNVLNQRLEQKMSEWKVRPKKKIDFIDEKKDLKAKEILNRFVLKTEEIKPFHHGMEFSTILHPSNPNLPGFDIVLMNPPWEVWKPNSQEFFEEHIPQFRELDKNEARKSVSNLFQKKPKIQEDWIRYCARLTSTAELFRNSDSYPNRGSGDINLYKLFLERGWNLLKERGSLGIVIPAGLYSDLGSKDLRKMLFQEGKIHFLYGFENRKQLFENVDSRFKFILLSATKQTDSPAPSVPAAFMLHTESDLHGVHESNRKKQGSTEEVSTSDPCSVDRRFLDLPIELITRLSPDSFSLMEFKSDTDISIVEKMAKFPRLGEELEGTWNVKLSAEFHMTNDSHLFFTQEVLKKKGAQYDPETMIWKNGKEEWWPLYEGRMVTQYDHRAASYVSGSQRSAVWNYLNFPKLSNVNPHYWIIPQEKNKVGYKIYICDVTGSSNKRTGLATVVKRNESSGNSLAIIDTDNLQINLLLTGLINSFSLDFYVRLRIPGNHYNQAVIFDLPTPRYLNEDSKLQKEKHTQGSQQYFAFRNDLIQTTARLVGTTPAFDELLQEVFGPKANHKTHGVTDPAQRQILKNQIDAMVAKIYGLEEAELKHILSTFPLVEEEIKEGVLEEWRKLK</sequence>
<evidence type="ECO:0000259" key="7">
    <source>
        <dbReference type="Pfam" id="PF20473"/>
    </source>
</evidence>
<dbReference type="PANTHER" id="PTHR33841:SF1">
    <property type="entry name" value="DNA METHYLTRANSFERASE A"/>
    <property type="match status" value="1"/>
</dbReference>
<dbReference type="InterPro" id="IPR011639">
    <property type="entry name" value="MethylTrfase_TaqI-like_dom"/>
</dbReference>
<dbReference type="EMBL" id="OEJX01000045">
    <property type="protein sequence ID" value="SOR62675.1"/>
    <property type="molecule type" value="Genomic_DNA"/>
</dbReference>
<dbReference type="Pfam" id="PF20473">
    <property type="entry name" value="MmeI_Mtase"/>
    <property type="match status" value="1"/>
</dbReference>
<dbReference type="Pfam" id="PF07669">
    <property type="entry name" value="Eco57I"/>
    <property type="match status" value="1"/>
</dbReference>
<dbReference type="GO" id="GO:0009007">
    <property type="term" value="F:site-specific DNA-methyltransferase (adenine-specific) activity"/>
    <property type="evidence" value="ECO:0007669"/>
    <property type="project" value="UniProtKB-EC"/>
</dbReference>
<dbReference type="SUPFAM" id="SSF53335">
    <property type="entry name" value="S-adenosyl-L-methionine-dependent methyltransferases"/>
    <property type="match status" value="1"/>
</dbReference>
<protein>
    <recommendedName>
        <fullName evidence="1">site-specific DNA-methyltransferase (adenine-specific)</fullName>
        <ecNumber evidence="1">2.1.1.72</ecNumber>
    </recommendedName>
</protein>
<keyword evidence="4" id="KW-0949">S-adenosyl-L-methionine</keyword>
<proteinExistence type="predicted"/>
<dbReference type="InterPro" id="IPR046816">
    <property type="entry name" value="MmeI_Mtase"/>
</dbReference>
<name>A0AAQ1NZB3_LEPIR</name>
<feature type="domain" description="Type II methyltransferase M.TaqI-like" evidence="6">
    <location>
        <begin position="698"/>
        <end position="768"/>
    </location>
</feature>
<dbReference type="Gene3D" id="3.40.50.150">
    <property type="entry name" value="Vaccinia Virus protein VP39"/>
    <property type="match status" value="1"/>
</dbReference>
<dbReference type="InterPro" id="IPR029063">
    <property type="entry name" value="SAM-dependent_MTases_sf"/>
</dbReference>
<dbReference type="GO" id="GO:0006304">
    <property type="term" value="P:DNA modification"/>
    <property type="evidence" value="ECO:0007669"/>
    <property type="project" value="InterPro"/>
</dbReference>
<dbReference type="RefSeq" id="WP_000034196.1">
    <property type="nucleotide sequence ID" value="NZ_CP011931.1"/>
</dbReference>
<dbReference type="Proteomes" id="UP000234460">
    <property type="component" value="Chromosome LMANV2"/>
</dbReference>
<dbReference type="InterPro" id="IPR050953">
    <property type="entry name" value="N4_N6_ade-DNA_methylase"/>
</dbReference>
<evidence type="ECO:0000256" key="1">
    <source>
        <dbReference type="ARBA" id="ARBA00011900"/>
    </source>
</evidence>
<keyword evidence="2 8" id="KW-0489">Methyltransferase</keyword>
<dbReference type="GO" id="GO:0003676">
    <property type="term" value="F:nucleic acid binding"/>
    <property type="evidence" value="ECO:0007669"/>
    <property type="project" value="InterPro"/>
</dbReference>